<reference evidence="1" key="1">
    <citation type="journal article" date="2014" name="Int. J. Syst. Evol. Microbiol.">
        <title>Complete genome sequence of Corynebacterium casei LMG S-19264T (=DSM 44701T), isolated from a smear-ripened cheese.</title>
        <authorList>
            <consortium name="US DOE Joint Genome Institute (JGI-PGF)"/>
            <person name="Walter F."/>
            <person name="Albersmeier A."/>
            <person name="Kalinowski J."/>
            <person name="Ruckert C."/>
        </authorList>
    </citation>
    <scope>NUCLEOTIDE SEQUENCE</scope>
    <source>
        <strain evidence="1">NBRC 108769</strain>
    </source>
</reference>
<dbReference type="AlphaFoldDB" id="A0AA37SRW4"/>
<proteinExistence type="predicted"/>
<evidence type="ECO:0000313" key="1">
    <source>
        <dbReference type="EMBL" id="GLR19711.1"/>
    </source>
</evidence>
<dbReference type="EMBL" id="BSOH01000032">
    <property type="protein sequence ID" value="GLR19711.1"/>
    <property type="molecule type" value="Genomic_DNA"/>
</dbReference>
<reference evidence="1" key="2">
    <citation type="submission" date="2023-01" db="EMBL/GenBank/DDBJ databases">
        <title>Draft genome sequence of Portibacter lacus strain NBRC 108769.</title>
        <authorList>
            <person name="Sun Q."/>
            <person name="Mori K."/>
        </authorList>
    </citation>
    <scope>NUCLEOTIDE SEQUENCE</scope>
    <source>
        <strain evidence="1">NBRC 108769</strain>
    </source>
</reference>
<keyword evidence="2" id="KW-1185">Reference proteome</keyword>
<accession>A0AA37SRW4</accession>
<protein>
    <recommendedName>
        <fullName evidence="3">Right handed beta helix domain-containing protein</fullName>
    </recommendedName>
</protein>
<comment type="caution">
    <text evidence="1">The sequence shown here is derived from an EMBL/GenBank/DDBJ whole genome shotgun (WGS) entry which is preliminary data.</text>
</comment>
<evidence type="ECO:0008006" key="3">
    <source>
        <dbReference type="Google" id="ProtNLM"/>
    </source>
</evidence>
<evidence type="ECO:0000313" key="2">
    <source>
        <dbReference type="Proteomes" id="UP001156666"/>
    </source>
</evidence>
<name>A0AA37SRW4_9BACT</name>
<organism evidence="1 2">
    <name type="scientific">Portibacter lacus</name>
    <dbReference type="NCBI Taxonomy" id="1099794"/>
    <lineage>
        <taxon>Bacteria</taxon>
        <taxon>Pseudomonadati</taxon>
        <taxon>Bacteroidota</taxon>
        <taxon>Saprospiria</taxon>
        <taxon>Saprospirales</taxon>
        <taxon>Haliscomenobacteraceae</taxon>
        <taxon>Portibacter</taxon>
    </lineage>
</organism>
<gene>
    <name evidence="1" type="ORF">GCM10007940_43270</name>
</gene>
<sequence length="378" mass="41063">MSSCKLDIGGGIIDNPKKIEPILLKDRYDENITLTDHNEDGVDYIASDEIELYNGTMKIEPGVTIEFADGASIIVGIEGKIDAVGTSGEPIRMIAKTNEPSWAGIYINTNKSNKLHYVQIENAGAGEEYGVYNENAAAITIDGKVSIENTTISKSGDVGVKINDGNASDITSFSGNTIKSCKNFPILTNINYVGALELSNNVFNDNGINMIGIEDTYSDRLNVNTDLEGLEIPYFIQGQFELYANLTLGRGVEFVMDENSVLLHVAGDDYRFEIKGTENEHVVIRGLESENGYWQGIFITSENSGNVFEYLDISDGGGKALTYANAKANISIEQEGKLELNNSTSARSGSCEVLLSNFGGSKYEFINNSPAITKVCEE</sequence>
<dbReference type="Proteomes" id="UP001156666">
    <property type="component" value="Unassembled WGS sequence"/>
</dbReference>